<proteinExistence type="predicted"/>
<name>A0A3L8P0P2_9ACTN</name>
<dbReference type="RefSeq" id="WP_121806114.1">
    <property type="nucleotide sequence ID" value="NZ_RDBE01000007.1"/>
</dbReference>
<comment type="caution">
    <text evidence="1">The sequence shown here is derived from an EMBL/GenBank/DDBJ whole genome shotgun (WGS) entry which is preliminary data.</text>
</comment>
<sequence length="180" mass="20109">MTDMMTQAPAIDPADETEEPADLALRRALGVRPSNYFSDGRKGEHPDPNPCPTWCWVARETDEIYGHEVGWSNPMRAHHHLLATPTTVASLYSGTWYSGTGDRVGTREVVTSSIETQLEQIGTREPMIRVSPRHWPDGRELKLVEKLRLRVEDARELITALTYVCDVADGKREPVGGDDA</sequence>
<reference evidence="1 2" key="1">
    <citation type="submission" date="2018-10" db="EMBL/GenBank/DDBJ databases">
        <title>Marmoricola sp. 4Q3S-7 whole genome shotgun sequence.</title>
        <authorList>
            <person name="Li F."/>
        </authorList>
    </citation>
    <scope>NUCLEOTIDE SEQUENCE [LARGE SCALE GENOMIC DNA]</scope>
    <source>
        <strain evidence="1 2">4Q3S-7</strain>
    </source>
</reference>
<dbReference type="AlphaFoldDB" id="A0A3L8P0P2"/>
<dbReference type="OrthoDB" id="9876743at2"/>
<evidence type="ECO:0000313" key="1">
    <source>
        <dbReference type="EMBL" id="RLV49010.1"/>
    </source>
</evidence>
<gene>
    <name evidence="1" type="ORF">D9V37_10525</name>
</gene>
<organism evidence="1 2">
    <name type="scientific">Nocardioides mangrovicus</name>
    <dbReference type="NCBI Taxonomy" id="2478913"/>
    <lineage>
        <taxon>Bacteria</taxon>
        <taxon>Bacillati</taxon>
        <taxon>Actinomycetota</taxon>
        <taxon>Actinomycetes</taxon>
        <taxon>Propionibacteriales</taxon>
        <taxon>Nocardioidaceae</taxon>
        <taxon>Nocardioides</taxon>
    </lineage>
</organism>
<keyword evidence="2" id="KW-1185">Reference proteome</keyword>
<protein>
    <submittedName>
        <fullName evidence="1">Uncharacterized protein</fullName>
    </submittedName>
</protein>
<dbReference type="EMBL" id="RDBE01000007">
    <property type="protein sequence ID" value="RLV49010.1"/>
    <property type="molecule type" value="Genomic_DNA"/>
</dbReference>
<accession>A0A3L8P0P2</accession>
<dbReference type="Proteomes" id="UP000281708">
    <property type="component" value="Unassembled WGS sequence"/>
</dbReference>
<evidence type="ECO:0000313" key="2">
    <source>
        <dbReference type="Proteomes" id="UP000281708"/>
    </source>
</evidence>